<keyword evidence="3" id="KW-0472">Membrane</keyword>
<evidence type="ECO:0000256" key="1">
    <source>
        <dbReference type="ARBA" id="ARBA00038101"/>
    </source>
</evidence>
<proteinExistence type="inferred from homology"/>
<dbReference type="InterPro" id="IPR006597">
    <property type="entry name" value="Sel1-like"/>
</dbReference>
<dbReference type="AlphaFoldDB" id="A0A8S1IUJ7"/>
<organism evidence="5 6">
    <name type="scientific">Ostreobium quekettii</name>
    <dbReference type="NCBI Taxonomy" id="121088"/>
    <lineage>
        <taxon>Eukaryota</taxon>
        <taxon>Viridiplantae</taxon>
        <taxon>Chlorophyta</taxon>
        <taxon>core chlorophytes</taxon>
        <taxon>Ulvophyceae</taxon>
        <taxon>TCBD clade</taxon>
        <taxon>Bryopsidales</taxon>
        <taxon>Ostreobineae</taxon>
        <taxon>Ostreobiaceae</taxon>
        <taxon>Ostreobium</taxon>
    </lineage>
</organism>
<dbReference type="OrthoDB" id="27934at2759"/>
<keyword evidence="3" id="KW-0812">Transmembrane</keyword>
<dbReference type="GO" id="GO:0036503">
    <property type="term" value="P:ERAD pathway"/>
    <property type="evidence" value="ECO:0007669"/>
    <property type="project" value="TreeGrafter"/>
</dbReference>
<dbReference type="Proteomes" id="UP000708148">
    <property type="component" value="Unassembled WGS sequence"/>
</dbReference>
<dbReference type="Pfam" id="PF08238">
    <property type="entry name" value="Sel1"/>
    <property type="match status" value="6"/>
</dbReference>
<feature type="transmembrane region" description="Helical" evidence="3">
    <location>
        <begin position="606"/>
        <end position="628"/>
    </location>
</feature>
<feature type="transmembrane region" description="Helical" evidence="3">
    <location>
        <begin position="649"/>
        <end position="669"/>
    </location>
</feature>
<evidence type="ECO:0000256" key="4">
    <source>
        <dbReference type="SAM" id="SignalP"/>
    </source>
</evidence>
<sequence>MESRRGRAALAALTLLVAGLAVRGGRGVADVGDAGGGLGEGDEESKPGQLRLQDFLHEDTLRQLKTLLLQDANAALDAFHGIALFLQATMTEIPEDATSDDDIDPYADIEDAHGLAVDSEGTPTETTESSVLEYAPLGETEAEALFLFAAMSDTGLLNGSVPHSDNLTIHALLAAAKAGSRNAKLALADRYFTGRGVDSSCSKGMLYAIDVAEDLIRETEEKGEYDIPLAPIDLRMGWMDGSYVSTADIESALEQMAYEDDVELRGNANARRYLSYRTVVGMRLDDDPTEALRAFKVLAKEGDELAEFNLGFMYFRGIAVSVDYGKAFEHWERAAAQGHLGAYYHLGLMRLHGYGVEKDFQEAKAFFEKCAKGEYPDCVAAQADMLRTGEFGEPQNLDKALQLYSDADENGQWRSSYDLAVMHWRGEGLPPNCTAAADHISRFIEGRYHFARQLEAAERSLKAGKTWAALVHYVLLSEEGSEAGAANAAFMLERGWGHSSTARFNFAVDLYLRSWKLGNPQSIVAAGNLVYFADVFDLEEAGEEQLAIAADLYELGAGMGDFEACYCLAWMYQHGEGVEKNLTMAAELYGRAIALSPSEGTAAPSAVALAVLHLTMLFPGLEFALGALRTYLRDLVRLKPHVEAPQIGPTFLTGPPGVLGYLAACLRSLLGDDVKMGPEGAYMMALAGVFAWVSWVRWRRYHWRWRRIHGDEARGGPPPAGRQGGPNGERRNVGQNAGEVGLRQRR</sequence>
<name>A0A8S1IUJ7_9CHLO</name>
<feature type="signal peptide" evidence="4">
    <location>
        <begin position="1"/>
        <end position="27"/>
    </location>
</feature>
<dbReference type="SUPFAM" id="SSF81901">
    <property type="entry name" value="HCP-like"/>
    <property type="match status" value="2"/>
</dbReference>
<feature type="transmembrane region" description="Helical" evidence="3">
    <location>
        <begin position="681"/>
        <end position="698"/>
    </location>
</feature>
<feature type="chain" id="PRO_5035818414" evidence="4">
    <location>
        <begin position="28"/>
        <end position="746"/>
    </location>
</feature>
<gene>
    <name evidence="5" type="ORF">OSTQU699_LOCUS3088</name>
</gene>
<reference evidence="5" key="1">
    <citation type="submission" date="2020-12" db="EMBL/GenBank/DDBJ databases">
        <authorList>
            <person name="Iha C."/>
        </authorList>
    </citation>
    <scope>NUCLEOTIDE SEQUENCE</scope>
</reference>
<evidence type="ECO:0000256" key="3">
    <source>
        <dbReference type="SAM" id="Phobius"/>
    </source>
</evidence>
<dbReference type="InterPro" id="IPR011990">
    <property type="entry name" value="TPR-like_helical_dom_sf"/>
</dbReference>
<keyword evidence="3" id="KW-1133">Transmembrane helix</keyword>
<dbReference type="GO" id="GO:0005789">
    <property type="term" value="C:endoplasmic reticulum membrane"/>
    <property type="evidence" value="ECO:0007669"/>
    <property type="project" value="TreeGrafter"/>
</dbReference>
<dbReference type="PANTHER" id="PTHR11102">
    <property type="entry name" value="SEL-1-LIKE PROTEIN"/>
    <property type="match status" value="1"/>
</dbReference>
<feature type="region of interest" description="Disordered" evidence="2">
    <location>
        <begin position="712"/>
        <end position="746"/>
    </location>
</feature>
<dbReference type="InterPro" id="IPR050767">
    <property type="entry name" value="Sel1_AlgK"/>
</dbReference>
<dbReference type="PANTHER" id="PTHR11102:SF147">
    <property type="entry name" value="SEL1L ADAPTOR SUBUNIT OF ERAD E3 UBIQUITIN LIGASE"/>
    <property type="match status" value="1"/>
</dbReference>
<keyword evidence="6" id="KW-1185">Reference proteome</keyword>
<comment type="similarity">
    <text evidence="1">Belongs to the sel-1 family.</text>
</comment>
<evidence type="ECO:0000256" key="2">
    <source>
        <dbReference type="SAM" id="MobiDB-lite"/>
    </source>
</evidence>
<comment type="caution">
    <text evidence="5">The sequence shown here is derived from an EMBL/GenBank/DDBJ whole genome shotgun (WGS) entry which is preliminary data.</text>
</comment>
<dbReference type="SMART" id="SM00671">
    <property type="entry name" value="SEL1"/>
    <property type="match status" value="7"/>
</dbReference>
<protein>
    <submittedName>
        <fullName evidence="5">Uncharacterized protein</fullName>
    </submittedName>
</protein>
<dbReference type="Gene3D" id="1.25.40.10">
    <property type="entry name" value="Tetratricopeptide repeat domain"/>
    <property type="match status" value="2"/>
</dbReference>
<dbReference type="EMBL" id="CAJHUC010000704">
    <property type="protein sequence ID" value="CAD7697727.1"/>
    <property type="molecule type" value="Genomic_DNA"/>
</dbReference>
<evidence type="ECO:0000313" key="6">
    <source>
        <dbReference type="Proteomes" id="UP000708148"/>
    </source>
</evidence>
<accession>A0A8S1IUJ7</accession>
<keyword evidence="4" id="KW-0732">Signal</keyword>
<evidence type="ECO:0000313" key="5">
    <source>
        <dbReference type="EMBL" id="CAD7697727.1"/>
    </source>
</evidence>